<dbReference type="STRING" id="310781.SAMN05216259_104403"/>
<organism evidence="1 2">
    <name type="scientific">Actinacidiphila guanduensis</name>
    <dbReference type="NCBI Taxonomy" id="310781"/>
    <lineage>
        <taxon>Bacteria</taxon>
        <taxon>Bacillati</taxon>
        <taxon>Actinomycetota</taxon>
        <taxon>Actinomycetes</taxon>
        <taxon>Kitasatosporales</taxon>
        <taxon>Streptomycetaceae</taxon>
        <taxon>Actinacidiphila</taxon>
    </lineage>
</organism>
<dbReference type="AlphaFoldDB" id="A0A1H0C3C3"/>
<accession>A0A1H0C3C3</accession>
<dbReference type="RefSeq" id="WP_093784156.1">
    <property type="nucleotide sequence ID" value="NZ_FNIE01000004.1"/>
</dbReference>
<dbReference type="EMBL" id="FNIE01000004">
    <property type="protein sequence ID" value="SDN52277.1"/>
    <property type="molecule type" value="Genomic_DNA"/>
</dbReference>
<dbReference type="OrthoDB" id="9798632at2"/>
<dbReference type="SUPFAM" id="SSF51735">
    <property type="entry name" value="NAD(P)-binding Rossmann-fold domains"/>
    <property type="match status" value="1"/>
</dbReference>
<evidence type="ECO:0000313" key="2">
    <source>
        <dbReference type="Proteomes" id="UP000199341"/>
    </source>
</evidence>
<dbReference type="Proteomes" id="UP000199341">
    <property type="component" value="Unassembled WGS sequence"/>
</dbReference>
<dbReference type="InterPro" id="IPR036291">
    <property type="entry name" value="NAD(P)-bd_dom_sf"/>
</dbReference>
<evidence type="ECO:0000313" key="1">
    <source>
        <dbReference type="EMBL" id="SDN52277.1"/>
    </source>
</evidence>
<dbReference type="PANTHER" id="PTHR14097:SF8">
    <property type="entry name" value="NAD(P)-BINDING DOMAIN-CONTAINING PROTEIN"/>
    <property type="match status" value="1"/>
</dbReference>
<name>A0A1H0C3C3_9ACTN</name>
<gene>
    <name evidence="1" type="ORF">SAMN05216259_104403</name>
</gene>
<protein>
    <recommendedName>
        <fullName evidence="3">Epimerase</fullName>
    </recommendedName>
</protein>
<sequence>MKVILFGASGMVGQGVLRECLLDPEVTEILAVARSPLGRTEPKVRQVFHDDFTDFSRVADELSGADACFYCLGVSSAGHSPQDYTRITYDCTLAAARTVAAGNPRLTFTYVSGEGTDSTEQGRTGWARVKGRTENALLAMDMRAYMFRPAWIQPMHGERSRTAWYRVAYAATGWAYPLLRRMAPKHVTTTEALGRAMLATVRLAGEGPHVLHSPDINRLGA</sequence>
<dbReference type="PANTHER" id="PTHR14097">
    <property type="entry name" value="OXIDOREDUCTASE HTATIP2"/>
    <property type="match status" value="1"/>
</dbReference>
<reference evidence="1 2" key="1">
    <citation type="submission" date="2016-10" db="EMBL/GenBank/DDBJ databases">
        <authorList>
            <person name="de Groot N.N."/>
        </authorList>
    </citation>
    <scope>NUCLEOTIDE SEQUENCE [LARGE SCALE GENOMIC DNA]</scope>
    <source>
        <strain evidence="1 2">CGMCC 4.2022</strain>
    </source>
</reference>
<proteinExistence type="predicted"/>
<dbReference type="Gene3D" id="3.40.50.720">
    <property type="entry name" value="NAD(P)-binding Rossmann-like Domain"/>
    <property type="match status" value="1"/>
</dbReference>
<evidence type="ECO:0008006" key="3">
    <source>
        <dbReference type="Google" id="ProtNLM"/>
    </source>
</evidence>
<keyword evidence="2" id="KW-1185">Reference proteome</keyword>